<protein>
    <recommendedName>
        <fullName evidence="1">N-acetyltransferase domain-containing protein</fullName>
    </recommendedName>
</protein>
<dbReference type="EMBL" id="LRXL01000052">
    <property type="protein sequence ID" value="OAB76171.1"/>
    <property type="molecule type" value="Genomic_DNA"/>
</dbReference>
<reference evidence="2 3" key="1">
    <citation type="submission" date="2016-02" db="EMBL/GenBank/DDBJ databases">
        <title>Ulvibacter sp. LPB0005, isolated from Thais luteostoma.</title>
        <authorList>
            <person name="Shin S.-K."/>
            <person name="Yi H."/>
        </authorList>
    </citation>
    <scope>NUCLEOTIDE SEQUENCE [LARGE SCALE GENOMIC DNA]</scope>
    <source>
        <strain evidence="2 3">LPB0005</strain>
    </source>
</reference>
<dbReference type="PANTHER" id="PTHR31435:SF10">
    <property type="entry name" value="BSR4717 PROTEIN"/>
    <property type="match status" value="1"/>
</dbReference>
<dbReference type="InterPro" id="IPR045057">
    <property type="entry name" value="Gcn5-rel_NAT"/>
</dbReference>
<gene>
    <name evidence="2" type="ORF">ULVI_14045</name>
</gene>
<name>A0A167F429_9FLAO</name>
<dbReference type="AlphaFoldDB" id="A0A167F429"/>
<feature type="domain" description="N-acetyltransferase" evidence="1">
    <location>
        <begin position="6"/>
        <end position="91"/>
    </location>
</feature>
<dbReference type="InterPro" id="IPR016181">
    <property type="entry name" value="Acyl_CoA_acyltransferase"/>
</dbReference>
<dbReference type="Proteomes" id="UP000077013">
    <property type="component" value="Unassembled WGS sequence"/>
</dbReference>
<proteinExistence type="predicted"/>
<dbReference type="PANTHER" id="PTHR31435">
    <property type="entry name" value="PROTEIN NATD1"/>
    <property type="match status" value="1"/>
</dbReference>
<accession>A0A167F429</accession>
<sequence>MSSELIDNTAANRFELIVEGMTAFVDYKVKDGIVYLLHTETPNKLRGKGVGSKLIKNVFQLLESEGLQLKSLCPFISHYLQKHPEWGFLIAAT</sequence>
<comment type="caution">
    <text evidence="2">The sequence shown here is derived from an EMBL/GenBank/DDBJ whole genome shotgun (WGS) entry which is preliminary data.</text>
</comment>
<dbReference type="STRING" id="1763537.ULVI_14045"/>
<dbReference type="Gene3D" id="3.40.630.30">
    <property type="match status" value="1"/>
</dbReference>
<evidence type="ECO:0000313" key="3">
    <source>
        <dbReference type="Proteomes" id="UP000077013"/>
    </source>
</evidence>
<dbReference type="PROSITE" id="PS51729">
    <property type="entry name" value="GNAT_YJDJ"/>
    <property type="match status" value="1"/>
</dbReference>
<keyword evidence="3" id="KW-1185">Reference proteome</keyword>
<dbReference type="SUPFAM" id="SSF55729">
    <property type="entry name" value="Acyl-CoA N-acyltransferases (Nat)"/>
    <property type="match status" value="1"/>
</dbReference>
<dbReference type="InterPro" id="IPR031165">
    <property type="entry name" value="GNAT_YJDJ"/>
</dbReference>
<organism evidence="2 3">
    <name type="scientific">Cochleicola gelatinilyticus</name>
    <dbReference type="NCBI Taxonomy" id="1763537"/>
    <lineage>
        <taxon>Bacteria</taxon>
        <taxon>Pseudomonadati</taxon>
        <taxon>Bacteroidota</taxon>
        <taxon>Flavobacteriia</taxon>
        <taxon>Flavobacteriales</taxon>
        <taxon>Flavobacteriaceae</taxon>
        <taxon>Cochleicola</taxon>
    </lineage>
</organism>
<evidence type="ECO:0000313" key="2">
    <source>
        <dbReference type="EMBL" id="OAB76171.1"/>
    </source>
</evidence>
<evidence type="ECO:0000259" key="1">
    <source>
        <dbReference type="PROSITE" id="PS51729"/>
    </source>
</evidence>
<dbReference type="Pfam" id="PF14542">
    <property type="entry name" value="Acetyltransf_CG"/>
    <property type="match status" value="1"/>
</dbReference>